<dbReference type="EMBL" id="JAACJM010000432">
    <property type="protein sequence ID" value="KAF5319765.1"/>
    <property type="molecule type" value="Genomic_DNA"/>
</dbReference>
<name>A0A8H5F0W5_9AGAR</name>
<gene>
    <name evidence="1" type="ORF">D9758_018850</name>
</gene>
<comment type="caution">
    <text evidence="1">The sequence shown here is derived from an EMBL/GenBank/DDBJ whole genome shotgun (WGS) entry which is preliminary data.</text>
</comment>
<dbReference type="AlphaFoldDB" id="A0A8H5F0W5"/>
<keyword evidence="2" id="KW-1185">Reference proteome</keyword>
<organism evidence="1 2">
    <name type="scientific">Tetrapyrgos nigripes</name>
    <dbReference type="NCBI Taxonomy" id="182062"/>
    <lineage>
        <taxon>Eukaryota</taxon>
        <taxon>Fungi</taxon>
        <taxon>Dikarya</taxon>
        <taxon>Basidiomycota</taxon>
        <taxon>Agaricomycotina</taxon>
        <taxon>Agaricomycetes</taxon>
        <taxon>Agaricomycetidae</taxon>
        <taxon>Agaricales</taxon>
        <taxon>Marasmiineae</taxon>
        <taxon>Marasmiaceae</taxon>
        <taxon>Tetrapyrgos</taxon>
    </lineage>
</organism>
<sequence length="76" mass="8789">MTITHDYYKAAVAISFTPEAFKRSILRFTKMPNVIAKAEAILTPYFEKRWGLINSGLDDSEMVIYYLMVLLKILII</sequence>
<dbReference type="Proteomes" id="UP000559256">
    <property type="component" value="Unassembled WGS sequence"/>
</dbReference>
<evidence type="ECO:0000313" key="1">
    <source>
        <dbReference type="EMBL" id="KAF5319765.1"/>
    </source>
</evidence>
<protein>
    <submittedName>
        <fullName evidence="1">Uncharacterized protein</fullName>
    </submittedName>
</protein>
<reference evidence="1 2" key="1">
    <citation type="journal article" date="2020" name="ISME J.">
        <title>Uncovering the hidden diversity of litter-decomposition mechanisms in mushroom-forming fungi.</title>
        <authorList>
            <person name="Floudas D."/>
            <person name="Bentzer J."/>
            <person name="Ahren D."/>
            <person name="Johansson T."/>
            <person name="Persson P."/>
            <person name="Tunlid A."/>
        </authorList>
    </citation>
    <scope>NUCLEOTIDE SEQUENCE [LARGE SCALE GENOMIC DNA]</scope>
    <source>
        <strain evidence="1 2">CBS 291.85</strain>
    </source>
</reference>
<accession>A0A8H5F0W5</accession>
<evidence type="ECO:0000313" key="2">
    <source>
        <dbReference type="Proteomes" id="UP000559256"/>
    </source>
</evidence>
<proteinExistence type="predicted"/>